<evidence type="ECO:0000259" key="2">
    <source>
        <dbReference type="Pfam" id="PF13860"/>
    </source>
</evidence>
<feature type="chain" id="PRO_5038043499" description="FlgD/Vpr Ig-like domain-containing protein" evidence="1">
    <location>
        <begin position="19"/>
        <end position="796"/>
    </location>
</feature>
<evidence type="ECO:0000313" key="3">
    <source>
        <dbReference type="EMBL" id="MCA9726215.1"/>
    </source>
</evidence>
<dbReference type="InterPro" id="IPR025965">
    <property type="entry name" value="FlgD/Vpr_Ig-like"/>
</dbReference>
<dbReference type="InterPro" id="IPR036278">
    <property type="entry name" value="Sialidase_sf"/>
</dbReference>
<name>A0A956LXS5_UNCEI</name>
<dbReference type="Gene3D" id="2.60.40.4070">
    <property type="match status" value="1"/>
</dbReference>
<proteinExistence type="predicted"/>
<feature type="signal peptide" evidence="1">
    <location>
        <begin position="1"/>
        <end position="18"/>
    </location>
</feature>
<reference evidence="3" key="2">
    <citation type="journal article" date="2021" name="Microbiome">
        <title>Successional dynamics and alternative stable states in a saline activated sludge microbial community over 9 years.</title>
        <authorList>
            <person name="Wang Y."/>
            <person name="Ye J."/>
            <person name="Ju F."/>
            <person name="Liu L."/>
            <person name="Boyd J.A."/>
            <person name="Deng Y."/>
            <person name="Parks D.H."/>
            <person name="Jiang X."/>
            <person name="Yin X."/>
            <person name="Woodcroft B.J."/>
            <person name="Tyson G.W."/>
            <person name="Hugenholtz P."/>
            <person name="Polz M.F."/>
            <person name="Zhang T."/>
        </authorList>
    </citation>
    <scope>NUCLEOTIDE SEQUENCE</scope>
    <source>
        <strain evidence="3">HKST-UBA01</strain>
    </source>
</reference>
<reference evidence="3" key="1">
    <citation type="submission" date="2020-04" db="EMBL/GenBank/DDBJ databases">
        <authorList>
            <person name="Zhang T."/>
        </authorList>
    </citation>
    <scope>NUCLEOTIDE SEQUENCE</scope>
    <source>
        <strain evidence="3">HKST-UBA01</strain>
    </source>
</reference>
<dbReference type="CDD" id="cd15482">
    <property type="entry name" value="Sialidase_non-viral"/>
    <property type="match status" value="2"/>
</dbReference>
<sequence length="796" mass="84477">MRLSRTLTATVLLTAAAAATIPVLRSRADRTPEVDLSQSLALGTARSGDEEVQGEYEGPEGGILENRGVPQGPFDPVLTVPQSPQAMVAPTNQVVNNRTGEQSGITQSEVSIAVQGNKVCVGWNDGQGFVQGGVTLSGYGYSTDRGNTFTDGGAVPNGPGTSVFGDPSLAVTNDGTWVFTSLDQGSPGGITVNRSTWVGNNLVWDPAINYSDQGASLDKEYLEYDVTLDRIYMSYVKFGGSSGGKITHSDDHGLTWAAPTTVNTTSANGYYPAVGIDGEVYVSWVEPLFQGNAFLYVRHSPDGGQTWSSNRVVIHQISPQAGGSPQCFNRGVNITWPSLTVDKSDGPFRGRVYAVYSDGGSNNYNVFVRYSDDKGQTWSAQTRLNDNANTSEQFWPQAYAGPDGRISVGWYDRRKASGGNSLCDFYVTQTVDGGQHWGPNRRMSDTSVAWCGVPSNVSPNFGDYVETICDDRSVFSVWSDGRLGDPDVVFGRIDDVQTLAVDATFGTAGAGNIDGVAWFIPNEAELNASPAPTMDSPADLLVASTTLALLATPQETDGIFQIGGDDLSGSLEFGSDDGPVHGTFALSRTGNNDLDVMFTADAGGDLVGAVLGRNISLDVTLANDVPGVVQIFGQATMSDNFTPPLVFAVAGTINLGSGASLPASQRLIQSASYIPGQSLSLHTRTSVEDAQIVDAPELPMGDNPPPLAIVRAQPNPWQPGAHVSFELSHQATGWLRVFATDGRVVRRLADGTFEPGFHEIAFDGRDDEGRELPAGGYYLRLETDAVSAAGKLIMVR</sequence>
<feature type="domain" description="FlgD/Vpr Ig-like" evidence="2">
    <location>
        <begin position="720"/>
        <end position="783"/>
    </location>
</feature>
<protein>
    <recommendedName>
        <fullName evidence="2">FlgD/Vpr Ig-like domain-containing protein</fullName>
    </recommendedName>
</protein>
<dbReference type="Gene3D" id="2.120.10.10">
    <property type="match status" value="2"/>
</dbReference>
<dbReference type="Pfam" id="PF13860">
    <property type="entry name" value="FlgD_ig"/>
    <property type="match status" value="1"/>
</dbReference>
<gene>
    <name evidence="3" type="ORF">KC729_00925</name>
</gene>
<dbReference type="AlphaFoldDB" id="A0A956LXS5"/>
<evidence type="ECO:0000313" key="4">
    <source>
        <dbReference type="Proteomes" id="UP000697710"/>
    </source>
</evidence>
<evidence type="ECO:0000256" key="1">
    <source>
        <dbReference type="SAM" id="SignalP"/>
    </source>
</evidence>
<dbReference type="SUPFAM" id="SSF50939">
    <property type="entry name" value="Sialidases"/>
    <property type="match status" value="1"/>
</dbReference>
<dbReference type="EMBL" id="JAGQHR010000011">
    <property type="protein sequence ID" value="MCA9726215.1"/>
    <property type="molecule type" value="Genomic_DNA"/>
</dbReference>
<comment type="caution">
    <text evidence="3">The sequence shown here is derived from an EMBL/GenBank/DDBJ whole genome shotgun (WGS) entry which is preliminary data.</text>
</comment>
<keyword evidence="1" id="KW-0732">Signal</keyword>
<accession>A0A956LXS5</accession>
<organism evidence="3 4">
    <name type="scientific">Eiseniibacteriota bacterium</name>
    <dbReference type="NCBI Taxonomy" id="2212470"/>
    <lineage>
        <taxon>Bacteria</taxon>
        <taxon>Candidatus Eiseniibacteriota</taxon>
    </lineage>
</organism>
<dbReference type="Proteomes" id="UP000697710">
    <property type="component" value="Unassembled WGS sequence"/>
</dbReference>